<evidence type="ECO:0000256" key="2">
    <source>
        <dbReference type="ARBA" id="ARBA00023082"/>
    </source>
</evidence>
<dbReference type="Gene3D" id="1.10.10.10">
    <property type="entry name" value="Winged helix-like DNA-binding domain superfamily/Winged helix DNA-binding domain"/>
    <property type="match status" value="1"/>
</dbReference>
<dbReference type="AlphaFoldDB" id="A0A5R8KAW9"/>
<dbReference type="Proteomes" id="UP000306196">
    <property type="component" value="Unassembled WGS sequence"/>
</dbReference>
<dbReference type="PANTHER" id="PTHR43133">
    <property type="entry name" value="RNA POLYMERASE ECF-TYPE SIGMA FACTO"/>
    <property type="match status" value="1"/>
</dbReference>
<dbReference type="GO" id="GO:0016987">
    <property type="term" value="F:sigma factor activity"/>
    <property type="evidence" value="ECO:0007669"/>
    <property type="project" value="UniProtKB-KW"/>
</dbReference>
<organism evidence="5 6">
    <name type="scientific">Phragmitibacter flavus</name>
    <dbReference type="NCBI Taxonomy" id="2576071"/>
    <lineage>
        <taxon>Bacteria</taxon>
        <taxon>Pseudomonadati</taxon>
        <taxon>Verrucomicrobiota</taxon>
        <taxon>Verrucomicrobiia</taxon>
        <taxon>Verrucomicrobiales</taxon>
        <taxon>Verrucomicrobiaceae</taxon>
        <taxon>Phragmitibacter</taxon>
    </lineage>
</organism>
<evidence type="ECO:0000256" key="3">
    <source>
        <dbReference type="ARBA" id="ARBA00023163"/>
    </source>
</evidence>
<dbReference type="InterPro" id="IPR053812">
    <property type="entry name" value="HTH_Sigma70_ECF-like"/>
</dbReference>
<name>A0A5R8KAW9_9BACT</name>
<dbReference type="Pfam" id="PF07638">
    <property type="entry name" value="Sigma70_ECF"/>
    <property type="match status" value="1"/>
</dbReference>
<dbReference type="OrthoDB" id="192047at2"/>
<dbReference type="InterPro" id="IPR013324">
    <property type="entry name" value="RNA_pol_sigma_r3/r4-like"/>
</dbReference>
<gene>
    <name evidence="5" type="ORF">FEM03_19545</name>
</gene>
<comment type="caution">
    <text evidence="5">The sequence shown here is derived from an EMBL/GenBank/DDBJ whole genome shotgun (WGS) entry which is preliminary data.</text>
</comment>
<dbReference type="InterPro" id="IPR014284">
    <property type="entry name" value="RNA_pol_sigma-70_dom"/>
</dbReference>
<keyword evidence="1" id="KW-0805">Transcription regulation</keyword>
<dbReference type="SUPFAM" id="SSF88659">
    <property type="entry name" value="Sigma3 and sigma4 domains of RNA polymerase sigma factors"/>
    <property type="match status" value="1"/>
</dbReference>
<evidence type="ECO:0000313" key="6">
    <source>
        <dbReference type="Proteomes" id="UP000306196"/>
    </source>
</evidence>
<keyword evidence="3" id="KW-0804">Transcription</keyword>
<proteinExistence type="predicted"/>
<dbReference type="PANTHER" id="PTHR43133:SF39">
    <property type="entry name" value="SIMILAR TO RNA POLYMERASE SIGMA-E FACTOR"/>
    <property type="match status" value="1"/>
</dbReference>
<sequence length="188" mass="21460">MKVDISLLLERLQTGEVDAEMELMNCVYFELKKIAAKALAGEQREVSLMTTDLVHEAWVRLLDQEGRVRFKNNLHFFGAAAEAMRRILVDRARRRSREKHGGKLVRIGLDDVEIEEPAAASEILDINDALEKLDGIDSRKAGIVRLRYFAGLGFEEIAAVTQYSLATVQRDWAYARAWLKVEIDRSRK</sequence>
<keyword evidence="6" id="KW-1185">Reference proteome</keyword>
<evidence type="ECO:0000256" key="1">
    <source>
        <dbReference type="ARBA" id="ARBA00023015"/>
    </source>
</evidence>
<dbReference type="NCBIfam" id="TIGR02999">
    <property type="entry name" value="Sig-70_X6"/>
    <property type="match status" value="1"/>
</dbReference>
<dbReference type="NCBIfam" id="TIGR02937">
    <property type="entry name" value="sigma70-ECF"/>
    <property type="match status" value="1"/>
</dbReference>
<evidence type="ECO:0000313" key="5">
    <source>
        <dbReference type="EMBL" id="TLD69065.1"/>
    </source>
</evidence>
<protein>
    <submittedName>
        <fullName evidence="5">Sigma-70 family RNA polymerase sigma factor</fullName>
    </submittedName>
</protein>
<dbReference type="RefSeq" id="WP_138087989.1">
    <property type="nucleotide sequence ID" value="NZ_VAUV01000016.1"/>
</dbReference>
<dbReference type="GO" id="GO:0006352">
    <property type="term" value="P:DNA-templated transcription initiation"/>
    <property type="evidence" value="ECO:0007669"/>
    <property type="project" value="InterPro"/>
</dbReference>
<reference evidence="5 6" key="1">
    <citation type="submission" date="2019-05" db="EMBL/GenBank/DDBJ databases">
        <title>Verrucobacter flavum gen. nov., sp. nov. a new member of the family Verrucomicrobiaceae.</title>
        <authorList>
            <person name="Szuroczki S."/>
            <person name="Abbaszade G."/>
            <person name="Szabo A."/>
            <person name="Felfoldi T."/>
            <person name="Schumann P."/>
            <person name="Boka K."/>
            <person name="Keki Z."/>
            <person name="Toumi M."/>
            <person name="Toth E."/>
        </authorList>
    </citation>
    <scope>NUCLEOTIDE SEQUENCE [LARGE SCALE GENOMIC DNA]</scope>
    <source>
        <strain evidence="5 6">MG-N-17</strain>
    </source>
</reference>
<dbReference type="InterPro" id="IPR036388">
    <property type="entry name" value="WH-like_DNA-bd_sf"/>
</dbReference>
<dbReference type="InterPro" id="IPR039425">
    <property type="entry name" value="RNA_pol_sigma-70-like"/>
</dbReference>
<accession>A0A5R8KAW9</accession>
<dbReference type="EMBL" id="VAUV01000016">
    <property type="protein sequence ID" value="TLD69065.1"/>
    <property type="molecule type" value="Genomic_DNA"/>
</dbReference>
<feature type="domain" description="RNA polymerase sigma-70 ECF-like HTH" evidence="4">
    <location>
        <begin position="4"/>
        <end position="183"/>
    </location>
</feature>
<evidence type="ECO:0000259" key="4">
    <source>
        <dbReference type="Pfam" id="PF07638"/>
    </source>
</evidence>
<keyword evidence="2" id="KW-0731">Sigma factor</keyword>
<dbReference type="InterPro" id="IPR011517">
    <property type="entry name" value="RNA_pol_sigma70_ECF-like"/>
</dbReference>